<proteinExistence type="inferred from homology"/>
<evidence type="ECO:0000313" key="6">
    <source>
        <dbReference type="EMBL" id="GCE20272.1"/>
    </source>
</evidence>
<dbReference type="GO" id="GO:0005524">
    <property type="term" value="F:ATP binding"/>
    <property type="evidence" value="ECO:0007669"/>
    <property type="project" value="UniProtKB-KW"/>
</dbReference>
<dbReference type="InterPro" id="IPR003439">
    <property type="entry name" value="ABC_transporter-like_ATP-bd"/>
</dbReference>
<dbReference type="Pfam" id="PF00005">
    <property type="entry name" value="ABC_tran"/>
    <property type="match status" value="1"/>
</dbReference>
<evidence type="ECO:0000259" key="5">
    <source>
        <dbReference type="PROSITE" id="PS50893"/>
    </source>
</evidence>
<evidence type="ECO:0000256" key="2">
    <source>
        <dbReference type="ARBA" id="ARBA00022448"/>
    </source>
</evidence>
<evidence type="ECO:0000256" key="3">
    <source>
        <dbReference type="ARBA" id="ARBA00022741"/>
    </source>
</evidence>
<dbReference type="GO" id="GO:0016887">
    <property type="term" value="F:ATP hydrolysis activity"/>
    <property type="evidence" value="ECO:0007669"/>
    <property type="project" value="InterPro"/>
</dbReference>
<name>A0A402AMG4_9CHLR</name>
<dbReference type="PANTHER" id="PTHR43335">
    <property type="entry name" value="ABC TRANSPORTER, ATP-BINDING PROTEIN"/>
    <property type="match status" value="1"/>
</dbReference>
<dbReference type="AlphaFoldDB" id="A0A402AMG4"/>
<dbReference type="SMART" id="SM00382">
    <property type="entry name" value="AAA"/>
    <property type="match status" value="1"/>
</dbReference>
<protein>
    <submittedName>
        <fullName evidence="6">ABC transporter</fullName>
    </submittedName>
</protein>
<keyword evidence="2" id="KW-0813">Transport</keyword>
<dbReference type="EMBL" id="BIFS01000001">
    <property type="protein sequence ID" value="GCE20272.1"/>
    <property type="molecule type" value="Genomic_DNA"/>
</dbReference>
<evidence type="ECO:0000256" key="1">
    <source>
        <dbReference type="ARBA" id="ARBA00005417"/>
    </source>
</evidence>
<gene>
    <name evidence="6" type="ORF">KDK_40720</name>
</gene>
<keyword evidence="4" id="KW-0067">ATP-binding</keyword>
<dbReference type="Gene3D" id="3.40.50.300">
    <property type="entry name" value="P-loop containing nucleotide triphosphate hydrolases"/>
    <property type="match status" value="1"/>
</dbReference>
<dbReference type="PROSITE" id="PS50893">
    <property type="entry name" value="ABC_TRANSPORTER_2"/>
    <property type="match status" value="1"/>
</dbReference>
<dbReference type="CDD" id="cd03230">
    <property type="entry name" value="ABC_DR_subfamily_A"/>
    <property type="match status" value="1"/>
</dbReference>
<dbReference type="InterPro" id="IPR003593">
    <property type="entry name" value="AAA+_ATPase"/>
</dbReference>
<comment type="similarity">
    <text evidence="1">Belongs to the ABC transporter superfamily.</text>
</comment>
<sequence length="330" mass="36459">MQNMVLPSTTSEATEPLIKIQNVSKRYHNTHALQDISLEIPRGTIYGLIGPNGAGKTTLLRILAALLTPTSGQVWIEEQEVTRAPSIIQRKVGYMPDFFGVYPDLTSAEYLEFYAGIHGISRQKRNGIVADLLELVELSSKRDAMVETLSRGMKQRLCLARALVHDPEILLLDEPASGLDPRARVELRELVRTLQGLGKTILISSHILLELAEMCTDIAILQNGQLVIAGDVEKVTHQLGGGRQIDIRLLDKARVTDTIAHLEKIADIHNITTNEDRLIQAEFTGDDEALHHILAALINQGYPIVSFAPRSGGGRLEEVFLNITERSNQS</sequence>
<organism evidence="6 7">
    <name type="scientific">Dictyobacter kobayashii</name>
    <dbReference type="NCBI Taxonomy" id="2014872"/>
    <lineage>
        <taxon>Bacteria</taxon>
        <taxon>Bacillati</taxon>
        <taxon>Chloroflexota</taxon>
        <taxon>Ktedonobacteria</taxon>
        <taxon>Ktedonobacterales</taxon>
        <taxon>Dictyobacteraceae</taxon>
        <taxon>Dictyobacter</taxon>
    </lineage>
</organism>
<accession>A0A402AMG4</accession>
<keyword evidence="3" id="KW-0547">Nucleotide-binding</keyword>
<evidence type="ECO:0000313" key="7">
    <source>
        <dbReference type="Proteomes" id="UP000287188"/>
    </source>
</evidence>
<evidence type="ECO:0000256" key="4">
    <source>
        <dbReference type="ARBA" id="ARBA00022840"/>
    </source>
</evidence>
<feature type="domain" description="ABC transporter" evidence="5">
    <location>
        <begin position="18"/>
        <end position="248"/>
    </location>
</feature>
<dbReference type="PANTHER" id="PTHR43335:SF3">
    <property type="entry name" value="ABC TRANSPORTER"/>
    <property type="match status" value="1"/>
</dbReference>
<dbReference type="RefSeq" id="WP_218031918.1">
    <property type="nucleotide sequence ID" value="NZ_BIFS01000001.1"/>
</dbReference>
<reference evidence="7" key="1">
    <citation type="submission" date="2018-12" db="EMBL/GenBank/DDBJ databases">
        <title>Tengunoibacter tsumagoiensis gen. nov., sp. nov., Dictyobacter kobayashii sp. nov., D. alpinus sp. nov., and D. joshuensis sp. nov. and description of Dictyobacteraceae fam. nov. within the order Ktedonobacterales isolated from Tengu-no-mugimeshi.</title>
        <authorList>
            <person name="Wang C.M."/>
            <person name="Zheng Y."/>
            <person name="Sakai Y."/>
            <person name="Toyoda A."/>
            <person name="Minakuchi Y."/>
            <person name="Abe K."/>
            <person name="Yokota A."/>
            <person name="Yabe S."/>
        </authorList>
    </citation>
    <scope>NUCLEOTIDE SEQUENCE [LARGE SCALE GENOMIC DNA]</scope>
    <source>
        <strain evidence="7">Uno11</strain>
    </source>
</reference>
<dbReference type="InterPro" id="IPR027417">
    <property type="entry name" value="P-loop_NTPase"/>
</dbReference>
<dbReference type="Proteomes" id="UP000287188">
    <property type="component" value="Unassembled WGS sequence"/>
</dbReference>
<comment type="caution">
    <text evidence="6">The sequence shown here is derived from an EMBL/GenBank/DDBJ whole genome shotgun (WGS) entry which is preliminary data.</text>
</comment>
<dbReference type="SUPFAM" id="SSF52540">
    <property type="entry name" value="P-loop containing nucleoside triphosphate hydrolases"/>
    <property type="match status" value="1"/>
</dbReference>
<keyword evidence="7" id="KW-1185">Reference proteome</keyword>